<sequence>MEDRSGRAGRVTYKKNAMDDFFFFHSLPFPKTEGDRAERPRTGPRDRLVLSCRRPRTTAAEGKGGGGGDRVVLVLVCFFAAKTPSCRALGMGNVKRVSRPTPWRARSQGFLEGSLKKGKGATGRDRMGVAGREESGVGAPPSLLLPGYLSIFPSHLPPPRWEGGREYFPASSSSGISSPVTTVCRAMLPYLYRVPRCQAPAGILVDEQRSLIGWWHCERVRDPHSEVGWSAWRYYDQITSSIALTAAKYPPN</sequence>
<dbReference type="AlphaFoldDB" id="A0AAJ8C008"/>
<proteinExistence type="predicted"/>
<evidence type="ECO:0000313" key="1">
    <source>
        <dbReference type="RefSeq" id="XP_059606833.1"/>
    </source>
</evidence>
<gene>
    <name evidence="1" type="ORF">An02g03890</name>
</gene>
<dbReference type="VEuPathDB" id="FungiDB:An02g03890"/>
<accession>A0AAJ8C008</accession>
<organism evidence="1">
    <name type="scientific">Aspergillus niger</name>
    <dbReference type="NCBI Taxonomy" id="5061"/>
    <lineage>
        <taxon>Eukaryota</taxon>
        <taxon>Fungi</taxon>
        <taxon>Dikarya</taxon>
        <taxon>Ascomycota</taxon>
        <taxon>Pezizomycotina</taxon>
        <taxon>Eurotiomycetes</taxon>
        <taxon>Eurotiomycetidae</taxon>
        <taxon>Eurotiales</taxon>
        <taxon>Aspergillaceae</taxon>
        <taxon>Aspergillus</taxon>
        <taxon>Aspergillus subgen. Circumdati</taxon>
    </lineage>
</organism>
<dbReference type="KEGG" id="ang:An02g03890"/>
<protein>
    <submittedName>
        <fullName evidence="1">Uncharacterized protein</fullName>
    </submittedName>
</protein>
<reference evidence="1" key="2">
    <citation type="submission" date="2025-08" db="UniProtKB">
        <authorList>
            <consortium name="RefSeq"/>
        </authorList>
    </citation>
    <scope>IDENTIFICATION</scope>
</reference>
<dbReference type="RefSeq" id="XP_059606833.1">
    <property type="nucleotide sequence ID" value="XM_059746209.1"/>
</dbReference>
<reference evidence="1" key="1">
    <citation type="submission" date="2025-02" db="EMBL/GenBank/DDBJ databases">
        <authorList>
            <consortium name="NCBI Genome Project"/>
        </authorList>
    </citation>
    <scope>NUCLEOTIDE SEQUENCE</scope>
</reference>
<name>A0AAJ8C008_ASPNG</name>
<dbReference type="GeneID" id="84590285"/>